<evidence type="ECO:0000313" key="2">
    <source>
        <dbReference type="Proteomes" id="UP001222325"/>
    </source>
</evidence>
<protein>
    <submittedName>
        <fullName evidence="1">Uncharacterized protein</fullName>
    </submittedName>
</protein>
<dbReference type="AlphaFoldDB" id="A0AAD6UAJ5"/>
<reference evidence="1" key="1">
    <citation type="submission" date="2023-03" db="EMBL/GenBank/DDBJ databases">
        <title>Massive genome expansion in bonnet fungi (Mycena s.s.) driven by repeated elements and novel gene families across ecological guilds.</title>
        <authorList>
            <consortium name="Lawrence Berkeley National Laboratory"/>
            <person name="Harder C.B."/>
            <person name="Miyauchi S."/>
            <person name="Viragh M."/>
            <person name="Kuo A."/>
            <person name="Thoen E."/>
            <person name="Andreopoulos B."/>
            <person name="Lu D."/>
            <person name="Skrede I."/>
            <person name="Drula E."/>
            <person name="Henrissat B."/>
            <person name="Morin E."/>
            <person name="Kohler A."/>
            <person name="Barry K."/>
            <person name="LaButti K."/>
            <person name="Morin E."/>
            <person name="Salamov A."/>
            <person name="Lipzen A."/>
            <person name="Mereny Z."/>
            <person name="Hegedus B."/>
            <person name="Baldrian P."/>
            <person name="Stursova M."/>
            <person name="Weitz H."/>
            <person name="Taylor A."/>
            <person name="Grigoriev I.V."/>
            <person name="Nagy L.G."/>
            <person name="Martin F."/>
            <person name="Kauserud H."/>
        </authorList>
    </citation>
    <scope>NUCLEOTIDE SEQUENCE</scope>
    <source>
        <strain evidence="1">CBHHK173m</strain>
    </source>
</reference>
<keyword evidence="2" id="KW-1185">Reference proteome</keyword>
<comment type="caution">
    <text evidence="1">The sequence shown here is derived from an EMBL/GenBank/DDBJ whole genome shotgun (WGS) entry which is preliminary data.</text>
</comment>
<evidence type="ECO:0000313" key="1">
    <source>
        <dbReference type="EMBL" id="KAJ7095986.1"/>
    </source>
</evidence>
<proteinExistence type="predicted"/>
<accession>A0AAD6UAJ5</accession>
<dbReference type="Proteomes" id="UP001222325">
    <property type="component" value="Unassembled WGS sequence"/>
</dbReference>
<sequence>MKFVLPRAAVPATDIRSPIPPEISVKPSLAPSKVVKKRFVPLIVHPKKPLQTVPAVIPIPNSGVSPSIVKSSISEISYYLDFPLTLPPISLSTITLPPPLSQRKRVPRFSLLLSRVAKEDLRNCVLVSRTLRYAAYLSASDRLNRYFTGERLSAMQAKYPKMMINMWPYLEQRMRELFDRKQIYVSSFLGRHFPMGANNPIAEHLWTSPDHERQIVIAIRLFLLTRLFFQVSVGGGKDGKDWTEGRIVDAQQLVDEVWKITVRHSAISMESFYVLESTCEPLAATTDSQAASLEVPVRADWAAYIAHRASTSVLPVPRLLDYLNWTNHEEYHLGISRLWLKRIESEGETGVMKRLTSERYILACVVGNSLSGRWMSATQMAQDFAGLAEGAPARVTANPKMNLFLPAYVAPLQHHHVESLHFTAPVRAGLRRPLHTALAVVQTPGREYFILRDNGMQVGCEEDGVAAVWMDILGCDNSGVASGV</sequence>
<dbReference type="EMBL" id="JARJCN010000012">
    <property type="protein sequence ID" value="KAJ7095986.1"/>
    <property type="molecule type" value="Genomic_DNA"/>
</dbReference>
<gene>
    <name evidence="1" type="ORF">B0H15DRAFT_774443</name>
</gene>
<name>A0AAD6UAJ5_9AGAR</name>
<organism evidence="1 2">
    <name type="scientific">Mycena belliarum</name>
    <dbReference type="NCBI Taxonomy" id="1033014"/>
    <lineage>
        <taxon>Eukaryota</taxon>
        <taxon>Fungi</taxon>
        <taxon>Dikarya</taxon>
        <taxon>Basidiomycota</taxon>
        <taxon>Agaricomycotina</taxon>
        <taxon>Agaricomycetes</taxon>
        <taxon>Agaricomycetidae</taxon>
        <taxon>Agaricales</taxon>
        <taxon>Marasmiineae</taxon>
        <taxon>Mycenaceae</taxon>
        <taxon>Mycena</taxon>
    </lineage>
</organism>